<dbReference type="EMBL" id="JAOQJZ010000002">
    <property type="protein sequence ID" value="MCU6704816.1"/>
    <property type="molecule type" value="Genomic_DNA"/>
</dbReference>
<evidence type="ECO:0000256" key="14">
    <source>
        <dbReference type="ARBA" id="ARBA00048988"/>
    </source>
</evidence>
<comment type="caution">
    <text evidence="18">The sequence shown here is derived from an EMBL/GenBank/DDBJ whole genome shotgun (WGS) entry which is preliminary data.</text>
</comment>
<dbReference type="GO" id="GO:0043138">
    <property type="term" value="F:3'-5' DNA helicase activity"/>
    <property type="evidence" value="ECO:0007669"/>
    <property type="project" value="UniProtKB-EC"/>
</dbReference>
<dbReference type="InterPro" id="IPR011335">
    <property type="entry name" value="Restrct_endonuc-II-like"/>
</dbReference>
<dbReference type="GO" id="GO:0000725">
    <property type="term" value="P:recombinational repair"/>
    <property type="evidence" value="ECO:0007669"/>
    <property type="project" value="TreeGrafter"/>
</dbReference>
<evidence type="ECO:0000256" key="8">
    <source>
        <dbReference type="ARBA" id="ARBA00022840"/>
    </source>
</evidence>
<proteinExistence type="inferred from homology"/>
<evidence type="ECO:0000256" key="15">
    <source>
        <dbReference type="PROSITE-ProRule" id="PRU00560"/>
    </source>
</evidence>
<keyword evidence="9" id="KW-0238">DNA-binding</keyword>
<sequence length="1236" mass="142766">MADTKWTKEQERAISDRGKGIIVSAAAGSGKTTVLIERMIQLLSDEKNKIPADRLLAVTFTKEAASSMKEKLSRAFDEQLRRDPENKWLLSQQNLIQLARISTINSFCLDLVKSNLHEFDFQGGLDILDDSVQNLILQEAITQAYEKLCEEDYESYKLLKNAFADKTLNEITDNLYKFMRSLPFPERWIAEVHKNFTDDKIFDSFIKDNICVAQTKLKEAFSMYEVFEEYACRKEIEGIPFIKHIKMNETADSDRELLHRLRKLLESGDIDTIAKSDWKFSTIKRFPTNKAFNASLDDDIRIRFKDNYAFCASYRNKYKDIVAKITDMFNNTKLIMKENMLESDRIFTVLCRVCEDIDKISQEMKLERNGVTFSDVEIMARELLVKDTENGPVRTELCEEIRRNRLYELIFIDEFQDVNNLQEIVFRSLSDSDNLDIMGKNVFVVGDIKQAIYRFRLSNPELFSKTRNDASAPENSEQLEAILLSKNFRSRESVVDFVNFLFHYLMTQHTGQVDYDRNEELRYGELYDENNKPTEIMLIPFDKDYKKTNGYSVENKVIAQKIKHMLENGEEVKDHGSLRPCRAGDFCILVQKNDEITLMAKALEEVDLKAYSEDTNGYMKSREITLVLNMLRVIDNPMNDIAMTAIMMSPIMGFTPDEMAAVTEKSKKPNSKLKDHIYQVVAASASAEDSHEKEATHISFNNKTLQDKCIELNKLINSLRYLSMSMGLERLIRKIYDMTDLMGIVSLYLDSDKKRANLRLLLEYASSYEQNSQEGVTGFLRYIDSVSSNEKAFKQAMTVTEGLDSVYIKTYHASKGLEYPFVFLCQLDIPLIKKDKGYCSHNKLGFAFSFMDNSKLMRKTSLYYDKLSKESKAEEKSEKLRLIYVGCTRAKERLFVSYAPIIYSNTTYEKVIERKVGIVDRLRNIYSKQGDSLENVVADAETMLDWITITLALHSTGDQLTSWLGTDNIAVNGDGYPEPEIIYNEYGIENTEQTQEEDTTISEIEADKTMLRNLLDKFAFEYDWSGVSTPAKLTVTEITAAEKEKQTEKTEPEFYPSLPRLDDEFDKLSAAEKGTFTHKFMELSDYDKAHESVKKELERLVNQGYFSQKEADGVYVEALEAFFRSDFYERVKNSDNVMREKKFLVSMSDLDLSENLPEYNGNSGMLQGIADCIFHEPDGYVIVDYKTDRFKDVSQLMGYKTQLALYKASFEMILGEKIKSCYIYSFWLRKGVEIKL</sequence>
<evidence type="ECO:0000259" key="16">
    <source>
        <dbReference type="PROSITE" id="PS51198"/>
    </source>
</evidence>
<gene>
    <name evidence="18" type="ORF">OCV57_02590</name>
</gene>
<dbReference type="Gene3D" id="3.90.320.10">
    <property type="match status" value="1"/>
</dbReference>
<evidence type="ECO:0000256" key="6">
    <source>
        <dbReference type="ARBA" id="ARBA00022806"/>
    </source>
</evidence>
<dbReference type="Pfam" id="PF13361">
    <property type="entry name" value="UvrD_C"/>
    <property type="match status" value="1"/>
</dbReference>
<dbReference type="GO" id="GO:0004527">
    <property type="term" value="F:exonuclease activity"/>
    <property type="evidence" value="ECO:0007669"/>
    <property type="project" value="UniProtKB-KW"/>
</dbReference>
<dbReference type="Gene3D" id="1.10.486.10">
    <property type="entry name" value="PCRA, domain 4"/>
    <property type="match status" value="1"/>
</dbReference>
<dbReference type="SUPFAM" id="SSF52980">
    <property type="entry name" value="Restriction endonuclease-like"/>
    <property type="match status" value="1"/>
</dbReference>
<dbReference type="EC" id="5.6.2.4" evidence="13"/>
<dbReference type="InterPro" id="IPR014017">
    <property type="entry name" value="DNA_helicase_UvrD-like_C"/>
</dbReference>
<feature type="domain" description="UvrD-like helicase C-terminal" evidence="17">
    <location>
        <begin position="492"/>
        <end position="816"/>
    </location>
</feature>
<evidence type="ECO:0000256" key="7">
    <source>
        <dbReference type="ARBA" id="ARBA00022839"/>
    </source>
</evidence>
<dbReference type="InterPro" id="IPR038726">
    <property type="entry name" value="PDDEXK_AddAB-type"/>
</dbReference>
<keyword evidence="5 15" id="KW-0378">Hydrolase</keyword>
<dbReference type="RefSeq" id="WP_267300384.1">
    <property type="nucleotide sequence ID" value="NZ_JAOQJZ010000002.1"/>
</dbReference>
<dbReference type="InterPro" id="IPR013986">
    <property type="entry name" value="DExx_box_DNA_helicase_dom_sf"/>
</dbReference>
<organism evidence="18 19">
    <name type="scientific">Hominimerdicola aceti</name>
    <dbReference type="NCBI Taxonomy" id="2981726"/>
    <lineage>
        <taxon>Bacteria</taxon>
        <taxon>Bacillati</taxon>
        <taxon>Bacillota</taxon>
        <taxon>Clostridia</taxon>
        <taxon>Eubacteriales</taxon>
        <taxon>Oscillospiraceae</taxon>
        <taxon>Hominimerdicola</taxon>
    </lineage>
</organism>
<dbReference type="InterPro" id="IPR011604">
    <property type="entry name" value="PDDEXK-like_dom_sf"/>
</dbReference>
<keyword evidence="8 15" id="KW-0067">ATP-binding</keyword>
<evidence type="ECO:0000256" key="11">
    <source>
        <dbReference type="ARBA" id="ARBA00023235"/>
    </source>
</evidence>
<dbReference type="GO" id="GO:0033202">
    <property type="term" value="C:DNA helicase complex"/>
    <property type="evidence" value="ECO:0007669"/>
    <property type="project" value="TreeGrafter"/>
</dbReference>
<dbReference type="PANTHER" id="PTHR11070:SF48">
    <property type="entry name" value="ATP-DEPENDENT HELICASE_NUCLEASE SUBUNIT A"/>
    <property type="match status" value="1"/>
</dbReference>
<dbReference type="GO" id="GO:0003677">
    <property type="term" value="F:DNA binding"/>
    <property type="evidence" value="ECO:0007669"/>
    <property type="project" value="UniProtKB-KW"/>
</dbReference>
<keyword evidence="11" id="KW-0413">Isomerase</keyword>
<keyword evidence="19" id="KW-1185">Reference proteome</keyword>
<name>A0AAE3IEQ2_9FIRM</name>
<evidence type="ECO:0000256" key="13">
    <source>
        <dbReference type="ARBA" id="ARBA00034808"/>
    </source>
</evidence>
<evidence type="ECO:0000259" key="17">
    <source>
        <dbReference type="PROSITE" id="PS51217"/>
    </source>
</evidence>
<dbReference type="Pfam" id="PF00580">
    <property type="entry name" value="UvrD-helicase"/>
    <property type="match status" value="1"/>
</dbReference>
<keyword evidence="7" id="KW-0269">Exonuclease</keyword>
<comment type="catalytic activity">
    <reaction evidence="14">
        <text>ATP + H2O = ADP + phosphate + H(+)</text>
        <dbReference type="Rhea" id="RHEA:13065"/>
        <dbReference type="ChEBI" id="CHEBI:15377"/>
        <dbReference type="ChEBI" id="CHEBI:15378"/>
        <dbReference type="ChEBI" id="CHEBI:30616"/>
        <dbReference type="ChEBI" id="CHEBI:43474"/>
        <dbReference type="ChEBI" id="CHEBI:456216"/>
        <dbReference type="EC" id="5.6.2.4"/>
    </reaction>
</comment>
<evidence type="ECO:0000256" key="9">
    <source>
        <dbReference type="ARBA" id="ARBA00023125"/>
    </source>
</evidence>
<dbReference type="SUPFAM" id="SSF52540">
    <property type="entry name" value="P-loop containing nucleoside triphosphate hydrolases"/>
    <property type="match status" value="1"/>
</dbReference>
<dbReference type="InterPro" id="IPR000212">
    <property type="entry name" value="DNA_helicase_UvrD/REP"/>
</dbReference>
<feature type="domain" description="UvrD-like helicase ATP-binding" evidence="16">
    <location>
        <begin position="4"/>
        <end position="491"/>
    </location>
</feature>
<dbReference type="GO" id="GO:0005524">
    <property type="term" value="F:ATP binding"/>
    <property type="evidence" value="ECO:0007669"/>
    <property type="project" value="UniProtKB-UniRule"/>
</dbReference>
<comment type="similarity">
    <text evidence="1">Belongs to the helicase family. UvrD subfamily.</text>
</comment>
<evidence type="ECO:0000313" key="18">
    <source>
        <dbReference type="EMBL" id="MCU6704816.1"/>
    </source>
</evidence>
<evidence type="ECO:0000256" key="1">
    <source>
        <dbReference type="ARBA" id="ARBA00009922"/>
    </source>
</evidence>
<evidence type="ECO:0000256" key="12">
    <source>
        <dbReference type="ARBA" id="ARBA00034617"/>
    </source>
</evidence>
<reference evidence="18 19" key="1">
    <citation type="journal article" date="2021" name="ISME Commun">
        <title>Automated analysis of genomic sequences facilitates high-throughput and comprehensive description of bacteria.</title>
        <authorList>
            <person name="Hitch T.C.A."/>
        </authorList>
    </citation>
    <scope>NUCLEOTIDE SEQUENCE [LARGE SCALE GENOMIC DNA]</scope>
    <source>
        <strain evidence="18 19">Sanger_31</strain>
    </source>
</reference>
<dbReference type="Gene3D" id="1.10.10.160">
    <property type="match status" value="1"/>
</dbReference>
<keyword evidence="6 15" id="KW-0347">Helicase</keyword>
<evidence type="ECO:0000256" key="2">
    <source>
        <dbReference type="ARBA" id="ARBA00022722"/>
    </source>
</evidence>
<keyword evidence="10" id="KW-0234">DNA repair</keyword>
<evidence type="ECO:0000313" key="19">
    <source>
        <dbReference type="Proteomes" id="UP001208131"/>
    </source>
</evidence>
<dbReference type="PANTHER" id="PTHR11070">
    <property type="entry name" value="UVRD / RECB / PCRA DNA HELICASE FAMILY MEMBER"/>
    <property type="match status" value="1"/>
</dbReference>
<comment type="catalytic activity">
    <reaction evidence="12">
        <text>Couples ATP hydrolysis with the unwinding of duplex DNA by translocating in the 3'-5' direction.</text>
        <dbReference type="EC" id="5.6.2.4"/>
    </reaction>
</comment>
<dbReference type="Gene3D" id="3.40.50.300">
    <property type="entry name" value="P-loop containing nucleotide triphosphate hydrolases"/>
    <property type="match status" value="4"/>
</dbReference>
<evidence type="ECO:0000256" key="5">
    <source>
        <dbReference type="ARBA" id="ARBA00022801"/>
    </source>
</evidence>
<dbReference type="InterPro" id="IPR014016">
    <property type="entry name" value="UvrD-like_ATP-bd"/>
</dbReference>
<feature type="binding site" evidence="15">
    <location>
        <begin position="25"/>
        <end position="32"/>
    </location>
    <ligand>
        <name>ATP</name>
        <dbReference type="ChEBI" id="CHEBI:30616"/>
    </ligand>
</feature>
<dbReference type="Proteomes" id="UP001208131">
    <property type="component" value="Unassembled WGS sequence"/>
</dbReference>
<dbReference type="GO" id="GO:0005829">
    <property type="term" value="C:cytosol"/>
    <property type="evidence" value="ECO:0007669"/>
    <property type="project" value="TreeGrafter"/>
</dbReference>
<evidence type="ECO:0000256" key="10">
    <source>
        <dbReference type="ARBA" id="ARBA00023204"/>
    </source>
</evidence>
<protein>
    <recommendedName>
        <fullName evidence="13">DNA 3'-5' helicase</fullName>
        <ecNumber evidence="13">5.6.2.4</ecNumber>
    </recommendedName>
</protein>
<dbReference type="InterPro" id="IPR027417">
    <property type="entry name" value="P-loop_NTPase"/>
</dbReference>
<keyword evidence="3 15" id="KW-0547">Nucleotide-binding</keyword>
<dbReference type="AlphaFoldDB" id="A0AAE3IEQ2"/>
<keyword evidence="2" id="KW-0540">Nuclease</keyword>
<accession>A0AAE3IEQ2</accession>
<dbReference type="PROSITE" id="PS51198">
    <property type="entry name" value="UVRD_HELICASE_ATP_BIND"/>
    <property type="match status" value="1"/>
</dbReference>
<dbReference type="PROSITE" id="PS51217">
    <property type="entry name" value="UVRD_HELICASE_CTER"/>
    <property type="match status" value="1"/>
</dbReference>
<evidence type="ECO:0000256" key="4">
    <source>
        <dbReference type="ARBA" id="ARBA00022763"/>
    </source>
</evidence>
<dbReference type="Pfam" id="PF12705">
    <property type="entry name" value="PDDEXK_1"/>
    <property type="match status" value="1"/>
</dbReference>
<keyword evidence="4" id="KW-0227">DNA damage</keyword>
<evidence type="ECO:0000256" key="3">
    <source>
        <dbReference type="ARBA" id="ARBA00022741"/>
    </source>
</evidence>